<reference evidence="1" key="1">
    <citation type="submission" date="2018-02" db="EMBL/GenBank/DDBJ databases">
        <title>Rhizophora mucronata_Transcriptome.</title>
        <authorList>
            <person name="Meera S.P."/>
            <person name="Sreeshan A."/>
            <person name="Augustine A."/>
        </authorList>
    </citation>
    <scope>NUCLEOTIDE SEQUENCE</scope>
    <source>
        <tissue evidence="1">Leaf</tissue>
    </source>
</reference>
<name>A0A2P2JRQ7_RHIMU</name>
<organism evidence="1">
    <name type="scientific">Rhizophora mucronata</name>
    <name type="common">Asiatic mangrove</name>
    <dbReference type="NCBI Taxonomy" id="61149"/>
    <lineage>
        <taxon>Eukaryota</taxon>
        <taxon>Viridiplantae</taxon>
        <taxon>Streptophyta</taxon>
        <taxon>Embryophyta</taxon>
        <taxon>Tracheophyta</taxon>
        <taxon>Spermatophyta</taxon>
        <taxon>Magnoliopsida</taxon>
        <taxon>eudicotyledons</taxon>
        <taxon>Gunneridae</taxon>
        <taxon>Pentapetalae</taxon>
        <taxon>rosids</taxon>
        <taxon>fabids</taxon>
        <taxon>Malpighiales</taxon>
        <taxon>Rhizophoraceae</taxon>
        <taxon>Rhizophora</taxon>
    </lineage>
</organism>
<proteinExistence type="predicted"/>
<accession>A0A2P2JRQ7</accession>
<evidence type="ECO:0000313" key="1">
    <source>
        <dbReference type="EMBL" id="MBW96119.1"/>
    </source>
</evidence>
<sequence length="105" mass="12438">MKTYKKAYEMREFLSVYFHLFGVLQKLTFLFPTLTWDPDHESVDQLYPCERVPCMKLKSHISYYLSHGPVRKFCDPSNMWSDQNIAEFQYGIVGVKWLGPSYINS</sequence>
<protein>
    <submittedName>
        <fullName evidence="1">D-isomer specific 2-hydroxyacid dehydrogenase domain protein</fullName>
    </submittedName>
</protein>
<dbReference type="AlphaFoldDB" id="A0A2P2JRQ7"/>
<dbReference type="EMBL" id="GGEC01015636">
    <property type="protein sequence ID" value="MBW96119.1"/>
    <property type="molecule type" value="Transcribed_RNA"/>
</dbReference>